<dbReference type="GO" id="GO:0046872">
    <property type="term" value="F:metal ion binding"/>
    <property type="evidence" value="ECO:0007669"/>
    <property type="project" value="UniProtKB-KW"/>
</dbReference>
<dbReference type="GO" id="GO:0005737">
    <property type="term" value="C:cytoplasm"/>
    <property type="evidence" value="ECO:0007669"/>
    <property type="project" value="TreeGrafter"/>
</dbReference>
<feature type="domain" description="VOC" evidence="2">
    <location>
        <begin position="2"/>
        <end position="121"/>
    </location>
</feature>
<dbReference type="PANTHER" id="PTHR46036">
    <property type="entry name" value="LACTOYLGLUTATHIONE LYASE"/>
    <property type="match status" value="1"/>
</dbReference>
<dbReference type="EMBL" id="FODV01000018">
    <property type="protein sequence ID" value="SEP16899.1"/>
    <property type="molecule type" value="Genomic_DNA"/>
</dbReference>
<dbReference type="Gene3D" id="3.10.180.10">
    <property type="entry name" value="2,3-Dihydroxybiphenyl 1,2-Dioxygenase, domain 1"/>
    <property type="match status" value="1"/>
</dbReference>
<organism evidence="3 4">
    <name type="scientific">Halogranum amylolyticum</name>
    <dbReference type="NCBI Taxonomy" id="660520"/>
    <lineage>
        <taxon>Archaea</taxon>
        <taxon>Methanobacteriati</taxon>
        <taxon>Methanobacteriota</taxon>
        <taxon>Stenosarchaea group</taxon>
        <taxon>Halobacteria</taxon>
        <taxon>Halobacteriales</taxon>
        <taxon>Haloferacaceae</taxon>
    </lineage>
</organism>
<name>A0A1H8VND0_9EURY</name>
<evidence type="ECO:0000313" key="4">
    <source>
        <dbReference type="Proteomes" id="UP000199126"/>
    </source>
</evidence>
<dbReference type="Proteomes" id="UP000199126">
    <property type="component" value="Unassembled WGS sequence"/>
</dbReference>
<keyword evidence="3" id="KW-0456">Lyase</keyword>
<dbReference type="PROSITE" id="PS00934">
    <property type="entry name" value="GLYOXALASE_I_1"/>
    <property type="match status" value="1"/>
</dbReference>
<dbReference type="AlphaFoldDB" id="A0A1H8VND0"/>
<accession>A0A1H8VND0</accession>
<dbReference type="InterPro" id="IPR018146">
    <property type="entry name" value="Glyoxalase_1_CS"/>
</dbReference>
<dbReference type="OrthoDB" id="358887at2157"/>
<proteinExistence type="predicted"/>
<reference evidence="4" key="1">
    <citation type="submission" date="2016-10" db="EMBL/GenBank/DDBJ databases">
        <authorList>
            <person name="Varghese N."/>
            <person name="Submissions S."/>
        </authorList>
    </citation>
    <scope>NUCLEOTIDE SEQUENCE [LARGE SCALE GENOMIC DNA]</scope>
    <source>
        <strain evidence="4">CGMCC 1.10121</strain>
    </source>
</reference>
<dbReference type="RefSeq" id="WP_089827250.1">
    <property type="nucleotide sequence ID" value="NZ_FODV01000018.1"/>
</dbReference>
<keyword evidence="4" id="KW-1185">Reference proteome</keyword>
<dbReference type="InterPro" id="IPR037523">
    <property type="entry name" value="VOC_core"/>
</dbReference>
<evidence type="ECO:0000313" key="3">
    <source>
        <dbReference type="EMBL" id="SEP16899.1"/>
    </source>
</evidence>
<dbReference type="CDD" id="cd06587">
    <property type="entry name" value="VOC"/>
    <property type="match status" value="1"/>
</dbReference>
<dbReference type="SUPFAM" id="SSF54593">
    <property type="entry name" value="Glyoxalase/Bleomycin resistance protein/Dihydroxybiphenyl dioxygenase"/>
    <property type="match status" value="1"/>
</dbReference>
<dbReference type="GO" id="GO:0019243">
    <property type="term" value="P:methylglyoxal catabolic process to D-lactate via S-lactoyl-glutathione"/>
    <property type="evidence" value="ECO:0007669"/>
    <property type="project" value="TreeGrafter"/>
</dbReference>
<keyword evidence="1" id="KW-0479">Metal-binding</keyword>
<gene>
    <name evidence="3" type="ORF">SAMN04487948_11828</name>
</gene>
<dbReference type="GO" id="GO:0004462">
    <property type="term" value="F:lactoylglutathione lyase activity"/>
    <property type="evidence" value="ECO:0007669"/>
    <property type="project" value="InterPro"/>
</dbReference>
<dbReference type="InterPro" id="IPR004360">
    <property type="entry name" value="Glyas_Fos-R_dOase_dom"/>
</dbReference>
<evidence type="ECO:0000256" key="1">
    <source>
        <dbReference type="ARBA" id="ARBA00022723"/>
    </source>
</evidence>
<evidence type="ECO:0000259" key="2">
    <source>
        <dbReference type="PROSITE" id="PS51819"/>
    </source>
</evidence>
<dbReference type="InterPro" id="IPR029068">
    <property type="entry name" value="Glyas_Bleomycin-R_OHBP_Dase"/>
</dbReference>
<protein>
    <submittedName>
        <fullName evidence="3">Lactoylglutathione lyase</fullName>
    </submittedName>
</protein>
<dbReference type="PROSITE" id="PS51819">
    <property type="entry name" value="VOC"/>
    <property type="match status" value="1"/>
</dbReference>
<sequence>MELIHVNLNVANVDRAVKFYTEQLGFEETWGFEASDGQTVHRYVAADNGIEIQLSETQGETSFEEGTAWDHVAFLVDDVDAAFESIENHGVVKEPADQPEAGARTAFIRDPDGHKIELVESLD</sequence>
<dbReference type="Pfam" id="PF00903">
    <property type="entry name" value="Glyoxalase"/>
    <property type="match status" value="1"/>
</dbReference>
<dbReference type="PANTHER" id="PTHR46036:SF5">
    <property type="entry name" value="LACTOYLGLUTATHIONE LYASE"/>
    <property type="match status" value="1"/>
</dbReference>